<sequence length="55" mass="6510">MADWYFYLNFPTKPGDPGPGEQPTREKKRSFLLFNYYSIKIIYVDELICGFAQQL</sequence>
<evidence type="ECO:0000313" key="1">
    <source>
        <dbReference type="EMBL" id="GAI14695.1"/>
    </source>
</evidence>
<organism evidence="1">
    <name type="scientific">marine sediment metagenome</name>
    <dbReference type="NCBI Taxonomy" id="412755"/>
    <lineage>
        <taxon>unclassified sequences</taxon>
        <taxon>metagenomes</taxon>
        <taxon>ecological metagenomes</taxon>
    </lineage>
</organism>
<protein>
    <submittedName>
        <fullName evidence="1">Uncharacterized protein</fullName>
    </submittedName>
</protein>
<accession>X1MJ05</accession>
<name>X1MJ05_9ZZZZ</name>
<gene>
    <name evidence="1" type="ORF">S06H3_16085</name>
</gene>
<proteinExistence type="predicted"/>
<dbReference type="EMBL" id="BARV01007942">
    <property type="protein sequence ID" value="GAI14695.1"/>
    <property type="molecule type" value="Genomic_DNA"/>
</dbReference>
<reference evidence="1" key="1">
    <citation type="journal article" date="2014" name="Front. Microbiol.">
        <title>High frequency of phylogenetically diverse reductive dehalogenase-homologous genes in deep subseafloor sedimentary metagenomes.</title>
        <authorList>
            <person name="Kawai M."/>
            <person name="Futagami T."/>
            <person name="Toyoda A."/>
            <person name="Takaki Y."/>
            <person name="Nishi S."/>
            <person name="Hori S."/>
            <person name="Arai W."/>
            <person name="Tsubouchi T."/>
            <person name="Morono Y."/>
            <person name="Uchiyama I."/>
            <person name="Ito T."/>
            <person name="Fujiyama A."/>
            <person name="Inagaki F."/>
            <person name="Takami H."/>
        </authorList>
    </citation>
    <scope>NUCLEOTIDE SEQUENCE</scope>
    <source>
        <strain evidence="1">Expedition CK06-06</strain>
    </source>
</reference>
<comment type="caution">
    <text evidence="1">The sequence shown here is derived from an EMBL/GenBank/DDBJ whole genome shotgun (WGS) entry which is preliminary data.</text>
</comment>
<dbReference type="AlphaFoldDB" id="X1MJ05"/>